<dbReference type="PANTHER" id="PTHR31865:SF74">
    <property type="entry name" value="FOLD PROTEIN"/>
    <property type="match status" value="1"/>
</dbReference>
<evidence type="ECO:0000313" key="3">
    <source>
        <dbReference type="RefSeq" id="XP_022151790.1"/>
    </source>
</evidence>
<dbReference type="KEGG" id="mcha:111019688"/>
<dbReference type="Proteomes" id="UP000504603">
    <property type="component" value="Unplaced"/>
</dbReference>
<feature type="region of interest" description="Disordered" evidence="1">
    <location>
        <begin position="174"/>
        <end position="193"/>
    </location>
</feature>
<accession>A0A6J1DC65</accession>
<protein>
    <submittedName>
        <fullName evidence="3">Uncharacterized protein LOC111019688</fullName>
    </submittedName>
</protein>
<reference evidence="3" key="1">
    <citation type="submission" date="2025-08" db="UniProtKB">
        <authorList>
            <consortium name="RefSeq"/>
        </authorList>
    </citation>
    <scope>IDENTIFICATION</scope>
    <source>
        <strain evidence="3">OHB3-1</strain>
    </source>
</reference>
<feature type="compositionally biased region" description="Acidic residues" evidence="1">
    <location>
        <begin position="127"/>
        <end position="137"/>
    </location>
</feature>
<evidence type="ECO:0000256" key="1">
    <source>
        <dbReference type="SAM" id="MobiDB-lite"/>
    </source>
</evidence>
<organism evidence="2 3">
    <name type="scientific">Momordica charantia</name>
    <name type="common">Bitter gourd</name>
    <name type="synonym">Balsam pear</name>
    <dbReference type="NCBI Taxonomy" id="3673"/>
    <lineage>
        <taxon>Eukaryota</taxon>
        <taxon>Viridiplantae</taxon>
        <taxon>Streptophyta</taxon>
        <taxon>Embryophyta</taxon>
        <taxon>Tracheophyta</taxon>
        <taxon>Spermatophyta</taxon>
        <taxon>Magnoliopsida</taxon>
        <taxon>eudicotyledons</taxon>
        <taxon>Gunneridae</taxon>
        <taxon>Pentapetalae</taxon>
        <taxon>rosids</taxon>
        <taxon>fabids</taxon>
        <taxon>Cucurbitales</taxon>
        <taxon>Cucurbitaceae</taxon>
        <taxon>Momordiceae</taxon>
        <taxon>Momordica</taxon>
    </lineage>
</organism>
<dbReference type="GeneID" id="111019688"/>
<dbReference type="OrthoDB" id="786837at2759"/>
<dbReference type="PANTHER" id="PTHR31865">
    <property type="entry name" value="OSJNBA0071G03.3 PROTEIN"/>
    <property type="match status" value="1"/>
</dbReference>
<gene>
    <name evidence="3" type="primary">LOC111019688</name>
</gene>
<proteinExistence type="predicted"/>
<name>A0A6J1DC65_MOMCH</name>
<feature type="region of interest" description="Disordered" evidence="1">
    <location>
        <begin position="127"/>
        <end position="166"/>
    </location>
</feature>
<evidence type="ECO:0000313" key="2">
    <source>
        <dbReference type="Proteomes" id="UP000504603"/>
    </source>
</evidence>
<dbReference type="RefSeq" id="XP_022151790.1">
    <property type="nucleotide sequence ID" value="XM_022296098.1"/>
</dbReference>
<sequence length="299" mass="33377">MYAFSLSLTLRADKLKSSRNKPNPSLPLPLTVYPLHNLPCAPNFHCLCPHLFLFSFVQKKTHIMALHDHRLDYKDDHMDDGCDDDEVVNLCRLSVCTSSCMYGDNSAELYENGIGCGSMSQMSIESFEGDADDEELSNEEKNYSESGFYSLPATPPRIQRKSGNKDCMSENEAKKCTRDVRKRRRRRMEGAENCKSGGMGIKMGYSERQSGGVMLIARPKGGRRSMCMHLEEVKACRDLGFELEMPSRISISPASALDINNGGNSHISSPGDDPQHVKARLKRWAQAVALASTPRPTIY</sequence>
<dbReference type="AlphaFoldDB" id="A0A6J1DC65"/>
<keyword evidence="2" id="KW-1185">Reference proteome</keyword>